<name>A0ABD3GGB8_9MARC</name>
<proteinExistence type="predicted"/>
<gene>
    <name evidence="2" type="ORF">R1sor_026727</name>
</gene>
<evidence type="ECO:0000313" key="3">
    <source>
        <dbReference type="Proteomes" id="UP001633002"/>
    </source>
</evidence>
<feature type="compositionally biased region" description="Polar residues" evidence="1">
    <location>
        <begin position="162"/>
        <end position="172"/>
    </location>
</feature>
<sequence>MRYVTLCQNCNEPGHIAPHSTKPPVQRPKVNFVTTASTSGTKNDVSVQLADWDTETKSTSPNLVSKIRFDPQVITIPSSPEGWPSDFAWDTFGVSTRSKGETKSVSTREEKKKKGKKPVEVFVETSSDSDSEPLKHDIYKDDISSIVREALKNHTQGKEDATPSNEVWASTS</sequence>
<evidence type="ECO:0000256" key="1">
    <source>
        <dbReference type="SAM" id="MobiDB-lite"/>
    </source>
</evidence>
<protein>
    <submittedName>
        <fullName evidence="2">Uncharacterized protein</fullName>
    </submittedName>
</protein>
<comment type="caution">
    <text evidence="2">The sequence shown here is derived from an EMBL/GenBank/DDBJ whole genome shotgun (WGS) entry which is preliminary data.</text>
</comment>
<accession>A0ABD3GGB8</accession>
<dbReference type="EMBL" id="JBJQOH010000008">
    <property type="protein sequence ID" value="KAL3676779.1"/>
    <property type="molecule type" value="Genomic_DNA"/>
</dbReference>
<evidence type="ECO:0000313" key="2">
    <source>
        <dbReference type="EMBL" id="KAL3676779.1"/>
    </source>
</evidence>
<feature type="compositionally biased region" description="Basic and acidic residues" evidence="1">
    <location>
        <begin position="98"/>
        <end position="112"/>
    </location>
</feature>
<dbReference type="Proteomes" id="UP001633002">
    <property type="component" value="Unassembled WGS sequence"/>
</dbReference>
<dbReference type="AlphaFoldDB" id="A0ABD3GGB8"/>
<organism evidence="2 3">
    <name type="scientific">Riccia sorocarpa</name>
    <dbReference type="NCBI Taxonomy" id="122646"/>
    <lineage>
        <taxon>Eukaryota</taxon>
        <taxon>Viridiplantae</taxon>
        <taxon>Streptophyta</taxon>
        <taxon>Embryophyta</taxon>
        <taxon>Marchantiophyta</taxon>
        <taxon>Marchantiopsida</taxon>
        <taxon>Marchantiidae</taxon>
        <taxon>Marchantiales</taxon>
        <taxon>Ricciaceae</taxon>
        <taxon>Riccia</taxon>
    </lineage>
</organism>
<feature type="region of interest" description="Disordered" evidence="1">
    <location>
        <begin position="96"/>
        <end position="137"/>
    </location>
</feature>
<reference evidence="2 3" key="1">
    <citation type="submission" date="2024-09" db="EMBL/GenBank/DDBJ databases">
        <title>Chromosome-scale assembly of Riccia sorocarpa.</title>
        <authorList>
            <person name="Paukszto L."/>
        </authorList>
    </citation>
    <scope>NUCLEOTIDE SEQUENCE [LARGE SCALE GENOMIC DNA]</scope>
    <source>
        <strain evidence="2">LP-2024</strain>
        <tissue evidence="2">Aerial parts of the thallus</tissue>
    </source>
</reference>
<feature type="region of interest" description="Disordered" evidence="1">
    <location>
        <begin position="153"/>
        <end position="172"/>
    </location>
</feature>
<keyword evidence="3" id="KW-1185">Reference proteome</keyword>